<protein>
    <submittedName>
        <fullName evidence="5">Uncharacterized protein</fullName>
    </submittedName>
</protein>
<evidence type="ECO:0000313" key="6">
    <source>
        <dbReference type="Proteomes" id="UP000055045"/>
    </source>
</evidence>
<dbReference type="Proteomes" id="UP000055045">
    <property type="component" value="Unassembled WGS sequence"/>
</dbReference>
<dbReference type="InterPro" id="IPR036291">
    <property type="entry name" value="NAD(P)-bd_dom_sf"/>
</dbReference>
<feature type="compositionally biased region" description="Polar residues" evidence="4">
    <location>
        <begin position="1"/>
        <end position="14"/>
    </location>
</feature>
<keyword evidence="2" id="KW-0521">NADP</keyword>
<evidence type="ECO:0000256" key="4">
    <source>
        <dbReference type="SAM" id="MobiDB-lite"/>
    </source>
</evidence>
<dbReference type="STRING" id="48697.A0A101MD62"/>
<dbReference type="SUPFAM" id="SSF51735">
    <property type="entry name" value="NAD(P)-binding Rossmann-fold domains"/>
    <property type="match status" value="1"/>
</dbReference>
<accession>A0A101MD62</accession>
<dbReference type="AlphaFoldDB" id="A0A101MD62"/>
<dbReference type="PANTHER" id="PTHR43477:SF1">
    <property type="entry name" value="DIHYDROANTICAPSIN 7-DEHYDROGENASE"/>
    <property type="match status" value="1"/>
</dbReference>
<keyword evidence="3" id="KW-0560">Oxidoreductase</keyword>
<dbReference type="Pfam" id="PF23441">
    <property type="entry name" value="SDR"/>
    <property type="match status" value="1"/>
</dbReference>
<dbReference type="Gene3D" id="3.40.50.720">
    <property type="entry name" value="NAD(P)-binding Rossmann-like Domain"/>
    <property type="match status" value="1"/>
</dbReference>
<dbReference type="CDD" id="cd05233">
    <property type="entry name" value="SDR_c"/>
    <property type="match status" value="1"/>
</dbReference>
<keyword evidence="6" id="KW-1185">Reference proteome</keyword>
<dbReference type="PRINTS" id="PR00081">
    <property type="entry name" value="GDHRDH"/>
</dbReference>
<sequence length="333" mass="35302">MAGTDQHPTANTEVKTPEGLTDTVNLMEMGRPKILNEWASKMDLSAYPSPDGTGIHEPKSQPWRKGLQAWARPKEQKSRFDKLRGKNVLVLGGSSGIGFAVSEGALTAGARVFIASSNTEKLASALERLRAAVPSGASSLSAHTVDLANPATVDSNIESLLQSLDVSLDHIAFSAGNVTKTRPIQEATVDDIISRGIVRYFAPLMLAKHARNYMNVDAASSITLTGASTSDKPLPNYAVEAGYASGLEGMVRSLSCDLAPIRVNVIKPGAVHTEIFDRIPASFLGPVLEKMKASATTGEIGDPSDAAEAYLHSMRNRFLAGQSLSVDGGMTLK</sequence>
<proteinExistence type="inferred from homology"/>
<gene>
    <name evidence="5" type="ORF">ACN42_g8907</name>
</gene>
<dbReference type="PANTHER" id="PTHR43477">
    <property type="entry name" value="DIHYDROANTICAPSIN 7-DEHYDROGENASE"/>
    <property type="match status" value="1"/>
</dbReference>
<dbReference type="GO" id="GO:0016491">
    <property type="term" value="F:oxidoreductase activity"/>
    <property type="evidence" value="ECO:0007669"/>
    <property type="project" value="UniProtKB-KW"/>
</dbReference>
<evidence type="ECO:0000256" key="2">
    <source>
        <dbReference type="ARBA" id="ARBA00022857"/>
    </source>
</evidence>
<dbReference type="InterPro" id="IPR051122">
    <property type="entry name" value="SDR_DHRS6-like"/>
</dbReference>
<dbReference type="InterPro" id="IPR002347">
    <property type="entry name" value="SDR_fam"/>
</dbReference>
<organism evidence="5 6">
    <name type="scientific">Penicillium freii</name>
    <dbReference type="NCBI Taxonomy" id="48697"/>
    <lineage>
        <taxon>Eukaryota</taxon>
        <taxon>Fungi</taxon>
        <taxon>Dikarya</taxon>
        <taxon>Ascomycota</taxon>
        <taxon>Pezizomycotina</taxon>
        <taxon>Eurotiomycetes</taxon>
        <taxon>Eurotiomycetidae</taxon>
        <taxon>Eurotiales</taxon>
        <taxon>Aspergillaceae</taxon>
        <taxon>Penicillium</taxon>
    </lineage>
</organism>
<comment type="similarity">
    <text evidence="1">Belongs to the short-chain dehydrogenases/reductases (SDR) family.</text>
</comment>
<evidence type="ECO:0000313" key="5">
    <source>
        <dbReference type="EMBL" id="KUM58240.1"/>
    </source>
</evidence>
<comment type="caution">
    <text evidence="5">The sequence shown here is derived from an EMBL/GenBank/DDBJ whole genome shotgun (WGS) entry which is preliminary data.</text>
</comment>
<reference evidence="5 6" key="1">
    <citation type="submission" date="2015-10" db="EMBL/GenBank/DDBJ databases">
        <title>Genome sequencing of Penicillium freii.</title>
        <authorList>
            <person name="Nguyen H.D."/>
            <person name="Visagie C.M."/>
            <person name="Seifert K.A."/>
        </authorList>
    </citation>
    <scope>NUCLEOTIDE SEQUENCE [LARGE SCALE GENOMIC DNA]</scope>
    <source>
        <strain evidence="5 6">DAOM 242723</strain>
    </source>
</reference>
<dbReference type="EMBL" id="LLXE01000297">
    <property type="protein sequence ID" value="KUM58240.1"/>
    <property type="molecule type" value="Genomic_DNA"/>
</dbReference>
<feature type="region of interest" description="Disordered" evidence="4">
    <location>
        <begin position="1"/>
        <end position="20"/>
    </location>
</feature>
<evidence type="ECO:0000256" key="3">
    <source>
        <dbReference type="ARBA" id="ARBA00023002"/>
    </source>
</evidence>
<name>A0A101MD62_PENFR</name>
<dbReference type="InterPro" id="IPR057571">
    <property type="entry name" value="SDR_PhqE-like"/>
</dbReference>
<evidence type="ECO:0000256" key="1">
    <source>
        <dbReference type="ARBA" id="ARBA00006484"/>
    </source>
</evidence>